<dbReference type="PANTHER" id="PTHR43130:SF3">
    <property type="entry name" value="HTH-TYPE TRANSCRIPTIONAL REGULATOR RV1931C"/>
    <property type="match status" value="1"/>
</dbReference>
<dbReference type="HOGENOM" id="CLU_000445_59_0_6"/>
<dbReference type="SMART" id="SM00342">
    <property type="entry name" value="HTH_ARAC"/>
    <property type="match status" value="1"/>
</dbReference>
<dbReference type="PANTHER" id="PTHR43130">
    <property type="entry name" value="ARAC-FAMILY TRANSCRIPTIONAL REGULATOR"/>
    <property type="match status" value="1"/>
</dbReference>
<dbReference type="EMBL" id="CP006943">
    <property type="protein sequence ID" value="AHG75808.1"/>
    <property type="molecule type" value="Genomic_DNA"/>
</dbReference>
<dbReference type="OrthoDB" id="9803764at2"/>
<accession>W0QF10</accession>
<dbReference type="InterPro" id="IPR002818">
    <property type="entry name" value="DJ-1/PfpI"/>
</dbReference>
<dbReference type="PROSITE" id="PS01124">
    <property type="entry name" value="HTH_ARAC_FAMILY_2"/>
    <property type="match status" value="1"/>
</dbReference>
<dbReference type="InterPro" id="IPR052158">
    <property type="entry name" value="INH-QAR"/>
</dbReference>
<dbReference type="InterPro" id="IPR018060">
    <property type="entry name" value="HTH_AraC"/>
</dbReference>
<dbReference type="CDD" id="cd03137">
    <property type="entry name" value="GATase1_AraC_1"/>
    <property type="match status" value="1"/>
</dbReference>
<evidence type="ECO:0000256" key="1">
    <source>
        <dbReference type="ARBA" id="ARBA00023015"/>
    </source>
</evidence>
<dbReference type="InterPro" id="IPR029062">
    <property type="entry name" value="Class_I_gatase-like"/>
</dbReference>
<dbReference type="SUPFAM" id="SSF46689">
    <property type="entry name" value="Homeodomain-like"/>
    <property type="match status" value="2"/>
</dbReference>
<keyword evidence="1" id="KW-0805">Transcription regulation</keyword>
<keyword evidence="5" id="KW-1185">Reference proteome</keyword>
<dbReference type="Gene3D" id="1.10.10.60">
    <property type="entry name" value="Homeodomain-like"/>
    <property type="match status" value="2"/>
</dbReference>
<dbReference type="eggNOG" id="COG4977">
    <property type="taxonomic scope" value="Bacteria"/>
</dbReference>
<organism evidence="4 5">
    <name type="scientific">Mannheimia varigena USDA-ARS-USMARC-1296</name>
    <dbReference type="NCBI Taxonomy" id="1433287"/>
    <lineage>
        <taxon>Bacteria</taxon>
        <taxon>Pseudomonadati</taxon>
        <taxon>Pseudomonadota</taxon>
        <taxon>Gammaproteobacteria</taxon>
        <taxon>Pasteurellales</taxon>
        <taxon>Pasteurellaceae</taxon>
        <taxon>Mannheimia</taxon>
    </lineage>
</organism>
<gene>
    <name evidence="4" type="ORF">X808_12850</name>
</gene>
<reference evidence="4 5" key="1">
    <citation type="submission" date="2013-12" db="EMBL/GenBank/DDBJ databases">
        <title>Annotation of the Mannheimia varigena USDA-ARS-USMARC-1296 complete genome.</title>
        <authorList>
            <person name="Harhay G.P."/>
            <person name="Clawson M.L."/>
            <person name="Murray R.W."/>
            <person name="Lubbers B.V."/>
            <person name="Heaton M.P."/>
            <person name="Chitko-Mckown C.G."/>
            <person name="Harhay D.M."/>
            <person name="Smith T.P.L."/>
        </authorList>
    </citation>
    <scope>NUCLEOTIDE SEQUENCE [LARGE SCALE GENOMIC DNA]</scope>
    <source>
        <strain evidence="4 5">USDA-ARS-USMARC-1296</strain>
    </source>
</reference>
<dbReference type="Gene3D" id="3.40.50.880">
    <property type="match status" value="1"/>
</dbReference>
<dbReference type="Pfam" id="PF01965">
    <property type="entry name" value="DJ-1_PfpI"/>
    <property type="match status" value="1"/>
</dbReference>
<dbReference type="Pfam" id="PF12833">
    <property type="entry name" value="HTH_18"/>
    <property type="match status" value="1"/>
</dbReference>
<proteinExistence type="predicted"/>
<dbReference type="STRING" id="1433287.X808_12850"/>
<protein>
    <submittedName>
        <fullName evidence="4">AraC family transcriptional regulator</fullName>
    </submittedName>
</protein>
<dbReference type="Proteomes" id="UP000066995">
    <property type="component" value="Chromosome"/>
</dbReference>
<dbReference type="GO" id="GO:0003700">
    <property type="term" value="F:DNA-binding transcription factor activity"/>
    <property type="evidence" value="ECO:0007669"/>
    <property type="project" value="InterPro"/>
</dbReference>
<evidence type="ECO:0000259" key="3">
    <source>
        <dbReference type="PROSITE" id="PS01124"/>
    </source>
</evidence>
<dbReference type="KEGG" id="mvi:X808_12850"/>
<dbReference type="RefSeq" id="WP_025217518.1">
    <property type="nucleotide sequence ID" value="NZ_CP006943.1"/>
</dbReference>
<name>W0QF10_9PAST</name>
<feature type="domain" description="HTH araC/xylS-type" evidence="3">
    <location>
        <begin position="215"/>
        <end position="313"/>
    </location>
</feature>
<evidence type="ECO:0000256" key="2">
    <source>
        <dbReference type="ARBA" id="ARBA00023163"/>
    </source>
</evidence>
<evidence type="ECO:0000313" key="5">
    <source>
        <dbReference type="Proteomes" id="UP000066995"/>
    </source>
</evidence>
<dbReference type="SUPFAM" id="SSF52317">
    <property type="entry name" value="Class I glutamine amidotransferase-like"/>
    <property type="match status" value="1"/>
</dbReference>
<dbReference type="InterPro" id="IPR009057">
    <property type="entry name" value="Homeodomain-like_sf"/>
</dbReference>
<dbReference type="GO" id="GO:0043565">
    <property type="term" value="F:sequence-specific DNA binding"/>
    <property type="evidence" value="ECO:0007669"/>
    <property type="project" value="InterPro"/>
</dbReference>
<dbReference type="AlphaFoldDB" id="W0QF10"/>
<dbReference type="PATRIC" id="fig|1433287.3.peg.1288"/>
<evidence type="ECO:0000313" key="4">
    <source>
        <dbReference type="EMBL" id="AHG75808.1"/>
    </source>
</evidence>
<keyword evidence="2" id="KW-0804">Transcription</keyword>
<sequence length="315" mass="35213">MSLPKVAFVLYPDFNPLVFVPPYELFTAQLDGKPLFDCRTVAENTQQAVGIGGKIAISADENLTWLEQADLIVIAGWADTAQRPSPALCHALQQQNARGAMIIGLCYGSYALAYSGLLDGKKAATHWLAEQDFIQRFPQIQLDTNALYVEQHNLITSAGSMAGIDCCLAVIRKFYGVKISNRLARMIVSAPHREGGQAQFIEQPIAQRTNNQTINELLDYLRENLAQPHSIDELANKLAMSRSTFTRHFRKATGMAVMEWLIETRLQRGRELLESSALSIEQIAVEIGFQTATSFRQHFKAKHFVSPNQWRKSFG</sequence>